<dbReference type="PANTHER" id="PTHR12646">
    <property type="entry name" value="NOT56 - RELATED"/>
    <property type="match status" value="1"/>
</dbReference>
<evidence type="ECO:0000256" key="9">
    <source>
        <dbReference type="ARBA" id="ARBA00022989"/>
    </source>
</evidence>
<proteinExistence type="inferred from homology"/>
<evidence type="ECO:0000313" key="16">
    <source>
        <dbReference type="Proteomes" id="UP000886653"/>
    </source>
</evidence>
<dbReference type="GO" id="GO:0052925">
    <property type="term" value="F:dol-P-Man:Man(5)GlcNAc(2)-PP-Dol alpha-1,3-mannosyltransferase activity"/>
    <property type="evidence" value="ECO:0007669"/>
    <property type="project" value="UniProtKB-EC"/>
</dbReference>
<keyword evidence="7 14" id="KW-0812">Transmembrane</keyword>
<comment type="caution">
    <text evidence="15">The sequence shown here is derived from an EMBL/GenBank/DDBJ whole genome shotgun (WGS) entry which is preliminary data.</text>
</comment>
<keyword evidence="6 14" id="KW-0808">Transferase</keyword>
<dbReference type="InterPro" id="IPR007873">
    <property type="entry name" value="Glycosyltransferase_ALG3"/>
</dbReference>
<dbReference type="EMBL" id="MU167344">
    <property type="protein sequence ID" value="KAG0142596.1"/>
    <property type="molecule type" value="Genomic_DNA"/>
</dbReference>
<evidence type="ECO:0000256" key="12">
    <source>
        <dbReference type="ARBA" id="ARBA00049506"/>
    </source>
</evidence>
<reference evidence="15" key="1">
    <citation type="submission" date="2013-11" db="EMBL/GenBank/DDBJ databases">
        <title>Genome sequence of the fusiform rust pathogen reveals effectors for host alternation and coevolution with pine.</title>
        <authorList>
            <consortium name="DOE Joint Genome Institute"/>
            <person name="Smith K."/>
            <person name="Pendleton A."/>
            <person name="Kubisiak T."/>
            <person name="Anderson C."/>
            <person name="Salamov A."/>
            <person name="Aerts A."/>
            <person name="Riley R."/>
            <person name="Clum A."/>
            <person name="Lindquist E."/>
            <person name="Ence D."/>
            <person name="Campbell M."/>
            <person name="Kronenberg Z."/>
            <person name="Feau N."/>
            <person name="Dhillon B."/>
            <person name="Hamelin R."/>
            <person name="Burleigh J."/>
            <person name="Smith J."/>
            <person name="Yandell M."/>
            <person name="Nelson C."/>
            <person name="Grigoriev I."/>
            <person name="Davis J."/>
        </authorList>
    </citation>
    <scope>NUCLEOTIDE SEQUENCE</scope>
    <source>
        <strain evidence="15">G11</strain>
    </source>
</reference>
<evidence type="ECO:0000256" key="4">
    <source>
        <dbReference type="ARBA" id="ARBA00015561"/>
    </source>
</evidence>
<protein>
    <recommendedName>
        <fullName evidence="4 14">Dol-P-Man:Man(5)GlcNAc(2)-PP-Dol alpha-1,3-mannosyltransferase</fullName>
        <ecNumber evidence="3 14">2.4.1.258</ecNumber>
    </recommendedName>
    <alternativeName>
        <fullName evidence="14">Dol-P-Man-dependent alpha(1-3)-mannosyltransferase</fullName>
    </alternativeName>
</protein>
<evidence type="ECO:0000256" key="5">
    <source>
        <dbReference type="ARBA" id="ARBA00022676"/>
    </source>
</evidence>
<evidence type="ECO:0000256" key="13">
    <source>
        <dbReference type="ARBA" id="ARBA00093457"/>
    </source>
</evidence>
<evidence type="ECO:0000256" key="1">
    <source>
        <dbReference type="ARBA" id="ARBA00004477"/>
    </source>
</evidence>
<evidence type="ECO:0000313" key="15">
    <source>
        <dbReference type="EMBL" id="KAG0142596.1"/>
    </source>
</evidence>
<comment type="catalytic activity">
    <reaction evidence="12 14">
        <text>an alpha-D-Man-(1-&gt;2)-alpha-D-Man-(1-&gt;2)-alpha-D-Man-(1-&gt;3)-[alpha-D-Man-(1-&gt;6)]-beta-D-Man-(1-&gt;4)-beta-D-GlcNAc-(1-&gt;4)-alpha-D-GlcNAc-diphospho-di-trans,poly-cis-dolichol + a di-trans,poly-cis-dolichyl beta-D-mannosyl phosphate = an alpha-D-Man-(1-&gt;2)-alpha-D-Man-(1-&gt;2)-alpha-D-Man-(1-&gt;3)-[alpha-D-Man-(1-&gt;3)-alpha-D-Man-(1-&gt;6)]-beta-D-Man-(1-&gt;4)-beta-D-GlcNAc-(1-&gt;4)-alpha-D-GlcNAc-diphospho-di-trans,poly-cis-dolichol + a di-trans,poly-cis-dolichyl phosphate + H(+)</text>
        <dbReference type="Rhea" id="RHEA:29527"/>
        <dbReference type="Rhea" id="RHEA-COMP:19498"/>
        <dbReference type="Rhea" id="RHEA-COMP:19501"/>
        <dbReference type="Rhea" id="RHEA-COMP:19516"/>
        <dbReference type="Rhea" id="RHEA-COMP:19517"/>
        <dbReference type="ChEBI" id="CHEBI:15378"/>
        <dbReference type="ChEBI" id="CHEBI:57683"/>
        <dbReference type="ChEBI" id="CHEBI:58211"/>
        <dbReference type="ChEBI" id="CHEBI:132515"/>
        <dbReference type="ChEBI" id="CHEBI:132516"/>
        <dbReference type="EC" id="2.4.1.258"/>
    </reaction>
    <physiologicalReaction direction="left-to-right" evidence="12 14">
        <dbReference type="Rhea" id="RHEA:29528"/>
    </physiologicalReaction>
</comment>
<feature type="transmembrane region" description="Helical" evidence="14">
    <location>
        <begin position="101"/>
        <end position="122"/>
    </location>
</feature>
<evidence type="ECO:0000256" key="7">
    <source>
        <dbReference type="ARBA" id="ARBA00022692"/>
    </source>
</evidence>
<comment type="function">
    <text evidence="11 14">Dol-P-Man:Man(5)GlcNAc(2)-PP-Dol alpha-1,3-mannosyltransferase that operates in the biosynthetic pathway of dolichol-linked oligosaccharides, the glycan precursors employed in protein asparagine (N)-glycosylation. The assembly of dolichol-linked oligosaccharides begins on the cytosolic side of the endoplasmic reticulum membrane and finishes in its lumen. The sequential addition of sugars to dolichol pyrophosphate produces dolichol-linked oligosaccharides containing fourteen sugars, including two GlcNAcs, nine mannoses and three glucoses. Once assembled, the oligosaccharide is transferred from the lipid to nascent proteins by oligosaccharyltransferases. In the lumen of the endoplasmic reticulum, adds the first dolichyl beta-D-mannosyl phosphate derived mannose in an alpha-1,3 linkage to Man(5)GlcNAc(2)-PP-dolichol to produce Man(6)GlcNAc(2)-PP-dolichol.</text>
</comment>
<sequence>FTDTEIDWRAYMQEVEGYLHGERDYTKIRGDTGPLVYPAGFVYLYSWLYHLTDKGSNLKLAQYVFAVVYLMTMAVVFAIFKRCRSIPPYALVFLVLSKRLHSIYTLRLFNDGLTMLGFYTSLWCLVHKRWNWSAIWFSLALSIKMNILLFFPAFGLIWFQSVGFLRTLWLLIIIVGIQALLAGPFLLAHPVSYLSKAFEFDRVFFYKWTVNWHMLSESNFLSRGFSTALTVAHTSLLGLFAWTRWCRAYGEKGPIRLVLNGLFNYDRPACKRASEITPDYVVKVCFTCNLIGIVCARTLHYQFYCWYAHQIVYLAWQTAYPLWMRVLMMVTIELCWNVYPANALSSSALFLAHLALLVGVWFSD</sequence>
<accession>A0A9P6T835</accession>
<evidence type="ECO:0000256" key="10">
    <source>
        <dbReference type="ARBA" id="ARBA00023136"/>
    </source>
</evidence>
<comment type="pathway">
    <text evidence="2 14">Protein modification; protein glycosylation.</text>
</comment>
<evidence type="ECO:0000256" key="6">
    <source>
        <dbReference type="ARBA" id="ARBA00022679"/>
    </source>
</evidence>
<evidence type="ECO:0000256" key="11">
    <source>
        <dbReference type="ARBA" id="ARBA00044743"/>
    </source>
</evidence>
<feature type="non-terminal residue" evidence="15">
    <location>
        <position position="364"/>
    </location>
</feature>
<dbReference type="PANTHER" id="PTHR12646:SF0">
    <property type="entry name" value="DOL-P-MAN:MAN(5)GLCNAC(2)-PP-DOL ALPHA-1,3-MANNOSYLTRANSFERASE"/>
    <property type="match status" value="1"/>
</dbReference>
<evidence type="ECO:0000256" key="2">
    <source>
        <dbReference type="ARBA" id="ARBA00004922"/>
    </source>
</evidence>
<evidence type="ECO:0000256" key="3">
    <source>
        <dbReference type="ARBA" id="ARBA00011964"/>
    </source>
</evidence>
<keyword evidence="8 14" id="KW-0256">Endoplasmic reticulum</keyword>
<organism evidence="15 16">
    <name type="scientific">Cronartium quercuum f. sp. fusiforme G11</name>
    <dbReference type="NCBI Taxonomy" id="708437"/>
    <lineage>
        <taxon>Eukaryota</taxon>
        <taxon>Fungi</taxon>
        <taxon>Dikarya</taxon>
        <taxon>Basidiomycota</taxon>
        <taxon>Pucciniomycotina</taxon>
        <taxon>Pucciniomycetes</taxon>
        <taxon>Pucciniales</taxon>
        <taxon>Coleosporiaceae</taxon>
        <taxon>Cronartium</taxon>
    </lineage>
</organism>
<feature type="transmembrane region" description="Helical" evidence="14">
    <location>
        <begin position="60"/>
        <end position="80"/>
    </location>
</feature>
<keyword evidence="9 14" id="KW-1133">Transmembrane helix</keyword>
<dbReference type="EC" id="2.4.1.258" evidence="3 14"/>
<comment type="subcellular location">
    <subcellularLocation>
        <location evidence="1 14">Endoplasmic reticulum membrane</location>
        <topology evidence="1 14">Multi-pass membrane protein</topology>
    </subcellularLocation>
</comment>
<dbReference type="Pfam" id="PF05208">
    <property type="entry name" value="ALG3"/>
    <property type="match status" value="1"/>
</dbReference>
<dbReference type="GO" id="GO:0005789">
    <property type="term" value="C:endoplasmic reticulum membrane"/>
    <property type="evidence" value="ECO:0007669"/>
    <property type="project" value="UniProtKB-SubCell"/>
</dbReference>
<keyword evidence="16" id="KW-1185">Reference proteome</keyword>
<dbReference type="AlphaFoldDB" id="A0A9P6T835"/>
<keyword evidence="10 14" id="KW-0472">Membrane</keyword>
<feature type="transmembrane region" description="Helical" evidence="14">
    <location>
        <begin position="345"/>
        <end position="363"/>
    </location>
</feature>
<feature type="transmembrane region" description="Helical" evidence="14">
    <location>
        <begin position="168"/>
        <end position="188"/>
    </location>
</feature>
<comment type="similarity">
    <text evidence="13">Belongs to the glycosyltransferase ALG3 family.</text>
</comment>
<keyword evidence="5 14" id="KW-0328">Glycosyltransferase</keyword>
<gene>
    <name evidence="15" type="ORF">CROQUDRAFT_13567</name>
</gene>
<dbReference type="OrthoDB" id="20028at2759"/>
<dbReference type="Proteomes" id="UP000886653">
    <property type="component" value="Unassembled WGS sequence"/>
</dbReference>
<feature type="transmembrane region" description="Helical" evidence="14">
    <location>
        <begin position="220"/>
        <end position="242"/>
    </location>
</feature>
<name>A0A9P6T835_9BASI</name>
<feature type="non-terminal residue" evidence="15">
    <location>
        <position position="1"/>
    </location>
</feature>
<evidence type="ECO:0000256" key="8">
    <source>
        <dbReference type="ARBA" id="ARBA00022824"/>
    </source>
</evidence>
<feature type="transmembrane region" description="Helical" evidence="14">
    <location>
        <begin position="134"/>
        <end position="159"/>
    </location>
</feature>
<evidence type="ECO:0000256" key="14">
    <source>
        <dbReference type="RuleBase" id="RU364047"/>
    </source>
</evidence>
<feature type="transmembrane region" description="Helical" evidence="14">
    <location>
        <begin position="32"/>
        <end position="48"/>
    </location>
</feature>